<keyword evidence="2" id="KW-0812">Transmembrane</keyword>
<feature type="transmembrane region" description="Helical" evidence="2">
    <location>
        <begin position="174"/>
        <end position="203"/>
    </location>
</feature>
<evidence type="ECO:0000259" key="3">
    <source>
        <dbReference type="Pfam" id="PF03527"/>
    </source>
</evidence>
<name>A0A1I2ZPM0_9RHOB</name>
<dbReference type="Pfam" id="PF25799">
    <property type="entry name" value="prePAAR_I"/>
    <property type="match status" value="1"/>
</dbReference>
<keyword evidence="8" id="KW-1185">Reference proteome</keyword>
<dbReference type="OrthoDB" id="7620568at2"/>
<dbReference type="PANTHER" id="PTHR32305">
    <property type="match status" value="1"/>
</dbReference>
<feature type="domain" description="Teneurin-like YD-shell" evidence="5">
    <location>
        <begin position="973"/>
        <end position="1116"/>
    </location>
</feature>
<dbReference type="InterPro" id="IPR008727">
    <property type="entry name" value="PAAR_motif"/>
</dbReference>
<feature type="domain" description="DUF6531" evidence="4">
    <location>
        <begin position="266"/>
        <end position="336"/>
    </location>
</feature>
<dbReference type="InterPro" id="IPR050708">
    <property type="entry name" value="T6SS_VgrG/RHS"/>
</dbReference>
<keyword evidence="2" id="KW-0472">Membrane</keyword>
<feature type="domain" description="RHS protein conserved region" evidence="3">
    <location>
        <begin position="1194"/>
        <end position="1223"/>
    </location>
</feature>
<dbReference type="InterPro" id="IPR045351">
    <property type="entry name" value="DUF6531"/>
</dbReference>
<dbReference type="NCBIfam" id="TIGR03696">
    <property type="entry name" value="Rhs_assc_core"/>
    <property type="match status" value="1"/>
</dbReference>
<dbReference type="InterPro" id="IPR031325">
    <property type="entry name" value="RHS_repeat"/>
</dbReference>
<sequence length="1424" mass="157064">MPPALAAAHIGHEIEHSSAFMGFLVGAAVGLLAGAAIVAATVLTGGAALAVVAAVGGAVAATGGGALAGMYIGEAIKNPKGPISSGSPDVFYGAARIPAARAVIDTVACKDHGTKFLATGSDSVFINTYPAVRDDDKSECDGTVKSGFDNIFIGAETMQYLEIESEVPEWMVDVAMGMVIVGTAVALTFGAAAAFAAGGLCALGTFGLQVAGGLVGAAILAPVGGMIGEALGGELGKRIGETAGGLLGGGLGARAGGLFGRRTLTGHPVDVATGELVTQETDFVISGLVGLAWERSWISSSTQDGALGRKWHHPFDMALAEAESCQVLRVEKGRLVLLPRLEVGQSFWHRAESLLATRLGTEEWVIRRDDGLHYRLAAPGPDGGLRLVEISDGNGNRIAADYDAAGHLAQVTGSDGIRYLFDSDAAGRFTRISKTDGQVALPLVGYDYDASGDLIRATDAAGQAFAYAYDRHLLIRETRKSGLSFHFAWDDPSLGGEARCIRTWGDGDIYWRALDYRPGETRVTNGKGAVETYFYNEIGLVTRMISPLGAESGCTINRFGECEAAVDPNGAVSRWRFDAFGRLVEAVDPLGAATRLAYASDDPRSPNFLNLAEETDPLGAAMEFEYDARGNLTGFTDQAGHRIRTLRDARGLMLSVQDDLGVLARYSWSEAGHLLAERNGRGGRVSYAYDGFGLLLREQPEDEAATTFAHDALGRVTRIERECGARLLGYSPDGLLARLTEPDGTTWRWDFDGLPLPVRRHNPDGSSFRYDYDSELNLVRLLNELGEEYRLEYDLAEQLVLEQGFDGHTLRYDYDPAGHLIGQRDARRRHLFRRDALGRLLRRDSGDGGWAEYAYDLAGRMVLALNAARRVTFRHDPRGLVLGENQDGAELAHSYSGRGERLATVLPDGRILHFGYDRDGSFERFSFGGREVLSLARDRMGRETLREAGRLAQQTEYDPQGRIRRQLAWRAGKDRPVFSRTYRHDANGRVRGIDDLLRGARDYLYDAREQLRRVDGAAPETFFFDPAGNIAGPSADGRDVSIRGGRLLMRGDCHYEYDDAGNRILLRRGHAGSHVFRYGYDDLDQLVAVHEDRGRTSRSTEFRYDALGRRVWKRHREILRAANDPGGDAIAEHVRDETTWFLWDDMVLLAEGKGDAQGARDPLAVVYVHEPASFRPLAQIRRHDPAQEGEVLVYWLDHLGTPQEISNEKGELVWQVALKAWGGIDRPVIERVENNLRFPGQYHDVETGLHYNRHRHYDPDIGGFVNQDPIRLLGGEKLALYAPNPLSWTDPLGLDPDDWNDYQRRNSGRGWSPAQMRANYRKTREWRTNNPVSDGTHGNSHATTKPAYGYILRDRDTHQPVKFGETTERNPFRRYSQSYYDKHNVYMDPVKKGTKQQMHQWQHERIVQYKNRHGFRPRLNLCDY</sequence>
<dbReference type="RefSeq" id="WP_074966944.1">
    <property type="nucleotide sequence ID" value="NZ_CBCRYP010000055.1"/>
</dbReference>
<dbReference type="InterPro" id="IPR056823">
    <property type="entry name" value="TEN-like_YD-shell"/>
</dbReference>
<feature type="transmembrane region" description="Helical" evidence="2">
    <location>
        <begin position="210"/>
        <end position="228"/>
    </location>
</feature>
<feature type="domain" description="Double-stranded DNA deaminase toxin A prePAAR motif" evidence="6">
    <location>
        <begin position="7"/>
        <end position="60"/>
    </location>
</feature>
<evidence type="ECO:0000313" key="8">
    <source>
        <dbReference type="Proteomes" id="UP000183635"/>
    </source>
</evidence>
<accession>A0A1I2ZPM0</accession>
<dbReference type="Proteomes" id="UP000183635">
    <property type="component" value="Unassembled WGS sequence"/>
</dbReference>
<keyword evidence="2" id="KW-1133">Transmembrane helix</keyword>
<dbReference type="Gene3D" id="2.60.200.60">
    <property type="match status" value="1"/>
</dbReference>
<evidence type="ECO:0000256" key="1">
    <source>
        <dbReference type="ARBA" id="ARBA00022737"/>
    </source>
</evidence>
<gene>
    <name evidence="7" type="ORF">SAMN04488021_1104</name>
</gene>
<evidence type="ECO:0000259" key="5">
    <source>
        <dbReference type="Pfam" id="PF25023"/>
    </source>
</evidence>
<organism evidence="7 8">
    <name type="scientific">Paracoccus aminovorans</name>
    <dbReference type="NCBI Taxonomy" id="34004"/>
    <lineage>
        <taxon>Bacteria</taxon>
        <taxon>Pseudomonadati</taxon>
        <taxon>Pseudomonadota</taxon>
        <taxon>Alphaproteobacteria</taxon>
        <taxon>Rhodobacterales</taxon>
        <taxon>Paracoccaceae</taxon>
        <taxon>Paracoccus</taxon>
    </lineage>
</organism>
<dbReference type="CDD" id="cd14742">
    <property type="entry name" value="PAAR_RHS"/>
    <property type="match status" value="1"/>
</dbReference>
<dbReference type="STRING" id="34004.SAMN04488021_1104"/>
<keyword evidence="1" id="KW-0677">Repeat</keyword>
<dbReference type="PANTHER" id="PTHR32305:SF15">
    <property type="entry name" value="PROTEIN RHSA-RELATED"/>
    <property type="match status" value="1"/>
</dbReference>
<evidence type="ECO:0000259" key="4">
    <source>
        <dbReference type="Pfam" id="PF20148"/>
    </source>
</evidence>
<dbReference type="Pfam" id="PF03527">
    <property type="entry name" value="RHS"/>
    <property type="match status" value="1"/>
</dbReference>
<dbReference type="Pfam" id="PF05488">
    <property type="entry name" value="PAAR_motif"/>
    <property type="match status" value="1"/>
</dbReference>
<dbReference type="InterPro" id="IPR006530">
    <property type="entry name" value="YD"/>
</dbReference>
<dbReference type="NCBIfam" id="TIGR01643">
    <property type="entry name" value="YD_repeat_2x"/>
    <property type="match status" value="5"/>
</dbReference>
<reference evidence="7 8" key="1">
    <citation type="submission" date="2016-10" db="EMBL/GenBank/DDBJ databases">
        <authorList>
            <person name="de Groot N.N."/>
        </authorList>
    </citation>
    <scope>NUCLEOTIDE SEQUENCE [LARGE SCALE GENOMIC DNA]</scope>
    <source>
        <strain evidence="7 8">DSM 8537</strain>
    </source>
</reference>
<dbReference type="Gene3D" id="2.180.10.10">
    <property type="entry name" value="RHS repeat-associated core"/>
    <property type="match status" value="3"/>
</dbReference>
<dbReference type="InterPro" id="IPR022385">
    <property type="entry name" value="Rhs_assc_core"/>
</dbReference>
<evidence type="ECO:0000259" key="6">
    <source>
        <dbReference type="Pfam" id="PF25799"/>
    </source>
</evidence>
<dbReference type="Pfam" id="PF20148">
    <property type="entry name" value="DUF6531"/>
    <property type="match status" value="1"/>
</dbReference>
<dbReference type="EMBL" id="FOPU01000010">
    <property type="protein sequence ID" value="SFH39793.1"/>
    <property type="molecule type" value="Genomic_DNA"/>
</dbReference>
<feature type="transmembrane region" description="Helical" evidence="2">
    <location>
        <begin position="20"/>
        <end position="40"/>
    </location>
</feature>
<dbReference type="PRINTS" id="PR00394">
    <property type="entry name" value="RHSPROTEIN"/>
</dbReference>
<dbReference type="InterPro" id="IPR001826">
    <property type="entry name" value="RHS"/>
</dbReference>
<dbReference type="InterPro" id="IPR057925">
    <property type="entry name" value="prePAAR_DddA"/>
</dbReference>
<protein>
    <submittedName>
        <fullName evidence="7">RHS repeat-associated core domain-containing protein</fullName>
    </submittedName>
</protein>
<dbReference type="Pfam" id="PF05593">
    <property type="entry name" value="RHS_repeat"/>
    <property type="match status" value="2"/>
</dbReference>
<dbReference type="Pfam" id="PF25023">
    <property type="entry name" value="TEN_YD-shell"/>
    <property type="match status" value="1"/>
</dbReference>
<evidence type="ECO:0000256" key="2">
    <source>
        <dbReference type="SAM" id="Phobius"/>
    </source>
</evidence>
<evidence type="ECO:0000313" key="7">
    <source>
        <dbReference type="EMBL" id="SFH39793.1"/>
    </source>
</evidence>
<proteinExistence type="predicted"/>
<feature type="transmembrane region" description="Helical" evidence="2">
    <location>
        <begin position="47"/>
        <end position="72"/>
    </location>
</feature>